<organism evidence="1">
    <name type="scientific">Nothobranchius korthausae</name>
    <dbReference type="NCBI Taxonomy" id="1143690"/>
    <lineage>
        <taxon>Eukaryota</taxon>
        <taxon>Metazoa</taxon>
        <taxon>Chordata</taxon>
        <taxon>Craniata</taxon>
        <taxon>Vertebrata</taxon>
        <taxon>Euteleostomi</taxon>
        <taxon>Actinopterygii</taxon>
        <taxon>Neopterygii</taxon>
        <taxon>Teleostei</taxon>
        <taxon>Neoteleostei</taxon>
        <taxon>Acanthomorphata</taxon>
        <taxon>Ovalentaria</taxon>
        <taxon>Atherinomorphae</taxon>
        <taxon>Cyprinodontiformes</taxon>
        <taxon>Nothobranchiidae</taxon>
        <taxon>Nothobranchius</taxon>
    </lineage>
</organism>
<evidence type="ECO:0000313" key="1">
    <source>
        <dbReference type="EMBL" id="SBQ84023.1"/>
    </source>
</evidence>
<feature type="non-terminal residue" evidence="1">
    <location>
        <position position="62"/>
    </location>
</feature>
<reference evidence="1" key="1">
    <citation type="submission" date="2016-05" db="EMBL/GenBank/DDBJ databases">
        <authorList>
            <person name="Lavstsen T."/>
            <person name="Jespersen J.S."/>
        </authorList>
    </citation>
    <scope>NUCLEOTIDE SEQUENCE</scope>
    <source>
        <tissue evidence="1">Brain</tissue>
    </source>
</reference>
<name>A0A1A8HLF6_9TELE</name>
<feature type="non-terminal residue" evidence="1">
    <location>
        <position position="1"/>
    </location>
</feature>
<reference evidence="1" key="2">
    <citation type="submission" date="2016-06" db="EMBL/GenBank/DDBJ databases">
        <title>The genome of a short-lived fish provides insights into sex chromosome evolution and the genetic control of aging.</title>
        <authorList>
            <person name="Reichwald K."/>
            <person name="Felder M."/>
            <person name="Petzold A."/>
            <person name="Koch P."/>
            <person name="Groth M."/>
            <person name="Platzer M."/>
        </authorList>
    </citation>
    <scope>NUCLEOTIDE SEQUENCE</scope>
    <source>
        <tissue evidence="1">Brain</tissue>
    </source>
</reference>
<accession>A0A1A8HLF6</accession>
<gene>
    <name evidence="1" type="primary">SEPT2</name>
</gene>
<protein>
    <submittedName>
        <fullName evidence="1">Septin 2</fullName>
    </submittedName>
</protein>
<dbReference type="EMBL" id="HAEB01007514">
    <property type="protein sequence ID" value="SBQ54041.1"/>
    <property type="molecule type" value="Transcribed_RNA"/>
</dbReference>
<dbReference type="AlphaFoldDB" id="A0A1A8HLF6"/>
<sequence length="62" mass="6702">YILPLSPVYVPVCLLASSAPLPRNERTSNIQNTERLSYINQMCADGSLLVVQLVALTSPPAC</sequence>
<proteinExistence type="predicted"/>
<dbReference type="EMBL" id="HAEC01015802">
    <property type="protein sequence ID" value="SBQ84023.1"/>
    <property type="molecule type" value="Transcribed_RNA"/>
</dbReference>